<dbReference type="GeneID" id="59309214"/>
<accession>A0A8H5R3M2</accession>
<comment type="caution">
    <text evidence="1">The sequence shown here is derived from an EMBL/GenBank/DDBJ whole genome shotgun (WGS) entry which is preliminary data.</text>
</comment>
<dbReference type="OrthoDB" id="4841107at2759"/>
<gene>
    <name evidence="1" type="ORF">FTJAE_9969</name>
</gene>
<dbReference type="Proteomes" id="UP000530670">
    <property type="component" value="Unassembled WGS sequence"/>
</dbReference>
<protein>
    <submittedName>
        <fullName evidence="1">Uncharacterized protein</fullName>
    </submittedName>
</protein>
<proteinExistence type="predicted"/>
<dbReference type="AlphaFoldDB" id="A0A8H5R3M2"/>
<dbReference type="EMBL" id="JAAQRI010000229">
    <property type="protein sequence ID" value="KAF5625492.1"/>
    <property type="molecule type" value="Genomic_DNA"/>
</dbReference>
<keyword evidence="2" id="KW-1185">Reference proteome</keyword>
<evidence type="ECO:0000313" key="2">
    <source>
        <dbReference type="Proteomes" id="UP000530670"/>
    </source>
</evidence>
<evidence type="ECO:0000313" key="1">
    <source>
        <dbReference type="EMBL" id="KAF5625492.1"/>
    </source>
</evidence>
<reference evidence="1 2" key="1">
    <citation type="submission" date="2020-05" db="EMBL/GenBank/DDBJ databases">
        <title>Identification and distribution of gene clusters putatively required for synthesis of sphingolipid metabolism inhibitors in phylogenetically diverse species of the filamentous fungus Fusarium.</title>
        <authorList>
            <person name="Kim H.-S."/>
            <person name="Busman M."/>
            <person name="Brown D.W."/>
            <person name="Divon H."/>
            <person name="Uhlig S."/>
            <person name="Proctor R.H."/>
        </authorList>
    </citation>
    <scope>NUCLEOTIDE SEQUENCE [LARGE SCALE GENOMIC DNA]</scope>
    <source>
        <strain evidence="1 2">NRRL 66243</strain>
    </source>
</reference>
<name>A0A8H5R3M2_9HYPO</name>
<sequence length="533" mass="60284">MNTPQSEVSSSEEVEEVLPVFVSAISNPSPLLYFHHVIDPDTTKLTAQVLGANISFVFSHRRAKNFLCRSSIEAQLENKTTGFVSIVSATSRRVVLAAAESGHGLGKYGDVLDKKKGILPNSIWTRRVVSMGKALGMNMRSPFDDPTGCRRGNMEGIFRGSHVEVKLAVHGICVLLQTFEITKDFNNVTMKQLNQLRQARWEDGSRPVLEVYFSRKYCKPCKSLVQKLQDATGVTIRLVWKPRLVMKKYIIRPIDRNRKPGEPLQAQEFEPQDYDFGDVLPDDSDIEVISDDEDAKEEVDKIDLTHIRSTSPISWNQEIDDYLDGLAYRVGQMQDCPEGARSAIVEFASIRVNAKKSLDAAKVSKPLPATPVIEAPADFLEGDDRQRQRHTFPYAGHSQSETAHHEDTIRGHWDAMRRKLLKGGLRLKPLHYVALFVDSTSPEDEEVLYENSYTDEAYGNYLSAVEGQRNYVKAPQSFWKAEANNVCVRSRIYYTSQTAKREDTAKIYHERGHICQKITGSMYYQVHDFTALS</sequence>
<dbReference type="RefSeq" id="XP_037202960.1">
    <property type="nucleotide sequence ID" value="XM_037356944.1"/>
</dbReference>
<organism evidence="1 2">
    <name type="scientific">Fusarium tjaetaba</name>
    <dbReference type="NCBI Taxonomy" id="1567544"/>
    <lineage>
        <taxon>Eukaryota</taxon>
        <taxon>Fungi</taxon>
        <taxon>Dikarya</taxon>
        <taxon>Ascomycota</taxon>
        <taxon>Pezizomycotina</taxon>
        <taxon>Sordariomycetes</taxon>
        <taxon>Hypocreomycetidae</taxon>
        <taxon>Hypocreales</taxon>
        <taxon>Nectriaceae</taxon>
        <taxon>Fusarium</taxon>
        <taxon>Fusarium fujikuroi species complex</taxon>
    </lineage>
</organism>